<name>A0A0G4LIH5_VERLO</name>
<dbReference type="AlphaFoldDB" id="A0A0G4LIH5"/>
<dbReference type="Proteomes" id="UP000045706">
    <property type="component" value="Unassembled WGS sequence"/>
</dbReference>
<feature type="region of interest" description="Disordered" evidence="1">
    <location>
        <begin position="197"/>
        <end position="253"/>
    </location>
</feature>
<feature type="compositionally biased region" description="Low complexity" evidence="1">
    <location>
        <begin position="197"/>
        <end position="213"/>
    </location>
</feature>
<gene>
    <name evidence="2" type="ORF">BN1723_012473</name>
</gene>
<evidence type="ECO:0000313" key="2">
    <source>
        <dbReference type="EMBL" id="CRK21793.1"/>
    </source>
</evidence>
<sequence>MLHRTHCYEDANGDLSRSPNNVTSRHGSNTLRRASSEPTFTATLPSFDETNSLAVSLDGTDKGDADTRRLPKCDGQNGNIKIIIKALNELKADLEMMIRLCPVLGSQVVRGTEKVPVLVFHCLEAQLVKAESQLWVYKLRNEQVGVQHKFNAVIETVKQAGRVIDKYQAARKPLYRRWEEELEEWSAAKKEADARLAAQQAEALAETEAEQASGSGGSAGGGSGSVDDDGRGSELNWVPQPPEQGPAKHAWDEGLYADIPVGIREFMKTEKRLKEQHRQQGTLGG</sequence>
<feature type="compositionally biased region" description="Polar residues" evidence="1">
    <location>
        <begin position="15"/>
        <end position="41"/>
    </location>
</feature>
<protein>
    <submittedName>
        <fullName evidence="2">Uncharacterized protein</fullName>
    </submittedName>
</protein>
<reference evidence="3" key="1">
    <citation type="submission" date="2015-05" db="EMBL/GenBank/DDBJ databases">
        <authorList>
            <person name="Fogelqvist Johan"/>
        </authorList>
    </citation>
    <scope>NUCLEOTIDE SEQUENCE [LARGE SCALE GENOMIC DNA]</scope>
</reference>
<proteinExistence type="predicted"/>
<evidence type="ECO:0000313" key="3">
    <source>
        <dbReference type="Proteomes" id="UP000045706"/>
    </source>
</evidence>
<organism evidence="2 3">
    <name type="scientific">Verticillium longisporum</name>
    <name type="common">Verticillium dahliae var. longisporum</name>
    <dbReference type="NCBI Taxonomy" id="100787"/>
    <lineage>
        <taxon>Eukaryota</taxon>
        <taxon>Fungi</taxon>
        <taxon>Dikarya</taxon>
        <taxon>Ascomycota</taxon>
        <taxon>Pezizomycotina</taxon>
        <taxon>Sordariomycetes</taxon>
        <taxon>Hypocreomycetidae</taxon>
        <taxon>Glomerellales</taxon>
        <taxon>Plectosphaerellaceae</taxon>
        <taxon>Verticillium</taxon>
    </lineage>
</organism>
<dbReference type="EMBL" id="CVQI01012336">
    <property type="protein sequence ID" value="CRK21793.1"/>
    <property type="molecule type" value="Genomic_DNA"/>
</dbReference>
<accession>A0A0G4LIH5</accession>
<feature type="compositionally biased region" description="Gly residues" evidence="1">
    <location>
        <begin position="214"/>
        <end position="224"/>
    </location>
</feature>
<evidence type="ECO:0000256" key="1">
    <source>
        <dbReference type="SAM" id="MobiDB-lite"/>
    </source>
</evidence>
<feature type="region of interest" description="Disordered" evidence="1">
    <location>
        <begin position="1"/>
        <end position="41"/>
    </location>
</feature>